<dbReference type="SMART" id="SM00186">
    <property type="entry name" value="FBG"/>
    <property type="match status" value="1"/>
</dbReference>
<protein>
    <submittedName>
        <fullName evidence="4 5">Fibrinogen C domain-containing protein 1-B-like</fullName>
    </submittedName>
</protein>
<dbReference type="RefSeq" id="XP_023933353.1">
    <property type="nucleotide sequence ID" value="XM_024077585.1"/>
</dbReference>
<dbReference type="STRING" id="7574.A0A1S3J677"/>
<dbReference type="Gene3D" id="3.90.215.10">
    <property type="entry name" value="Gamma Fibrinogen, chain A, domain 1"/>
    <property type="match status" value="1"/>
</dbReference>
<gene>
    <name evidence="4" type="primary">LOC106170552</name>
    <name evidence="5" type="synonym">LOC112042681</name>
</gene>
<dbReference type="InterPro" id="IPR002181">
    <property type="entry name" value="Fibrinogen_a/b/g_C_dom"/>
</dbReference>
<dbReference type="KEGG" id="lak:106170552"/>
<keyword evidence="1" id="KW-1015">Disulfide bond</keyword>
<evidence type="ECO:0000313" key="4">
    <source>
        <dbReference type="RefSeq" id="XP_013405895.1"/>
    </source>
</evidence>
<dbReference type="Pfam" id="PF00147">
    <property type="entry name" value="Fibrinogen_C"/>
    <property type="match status" value="1"/>
</dbReference>
<dbReference type="InterPro" id="IPR036056">
    <property type="entry name" value="Fibrinogen-like_C"/>
</dbReference>
<dbReference type="PROSITE" id="PS51406">
    <property type="entry name" value="FIBRINOGEN_C_2"/>
    <property type="match status" value="1"/>
</dbReference>
<sequence length="195" mass="23065">METDGGGWTVVQRREDGLVNFQKTWREYNNGFGDPDSEHWLGLQKMYLLNKNGNTKIRFDLWQFKDNKYSYAEYKKFKLSDESDRYRLRIGRYSGTAGDSFHYGHYYLRHNGQRFSTFDLDNDASSSRNCAQLYHGGWWFANCMASNLNGIYYVGHQNGEYQSYTRDGIMWQTLDGYRSLMETEIKVRPAKFKCC</sequence>
<dbReference type="CDD" id="cd00087">
    <property type="entry name" value="FReD"/>
    <property type="match status" value="1"/>
</dbReference>
<reference evidence="4 5" key="1">
    <citation type="submission" date="2025-04" db="UniProtKB">
        <authorList>
            <consortium name="RefSeq"/>
        </authorList>
    </citation>
    <scope>IDENTIFICATION</scope>
    <source>
        <tissue evidence="4 5">Gonads</tissue>
    </source>
</reference>
<dbReference type="InterPro" id="IPR020837">
    <property type="entry name" value="Fibrinogen_CS"/>
</dbReference>
<accession>A0A1S3J677</accession>
<dbReference type="SUPFAM" id="SSF56496">
    <property type="entry name" value="Fibrinogen C-terminal domain-like"/>
    <property type="match status" value="1"/>
</dbReference>
<evidence type="ECO:0000313" key="3">
    <source>
        <dbReference type="Proteomes" id="UP000085678"/>
    </source>
</evidence>
<dbReference type="GO" id="GO:0005615">
    <property type="term" value="C:extracellular space"/>
    <property type="evidence" value="ECO:0007669"/>
    <property type="project" value="TreeGrafter"/>
</dbReference>
<dbReference type="Proteomes" id="UP000085678">
    <property type="component" value="Unplaced"/>
</dbReference>
<dbReference type="RefSeq" id="XP_013405895.1">
    <property type="nucleotide sequence ID" value="XM_013550441.1"/>
</dbReference>
<feature type="domain" description="Fibrinogen C-terminal" evidence="2">
    <location>
        <begin position="1"/>
        <end position="191"/>
    </location>
</feature>
<dbReference type="InterPro" id="IPR014716">
    <property type="entry name" value="Fibrinogen_a/b/g_C_1"/>
</dbReference>
<dbReference type="PANTHER" id="PTHR19143">
    <property type="entry name" value="FIBRINOGEN/TENASCIN/ANGIOPOEITIN"/>
    <property type="match status" value="1"/>
</dbReference>
<keyword evidence="3" id="KW-1185">Reference proteome</keyword>
<dbReference type="AlphaFoldDB" id="A0A1S3J677"/>
<dbReference type="PROSITE" id="PS00514">
    <property type="entry name" value="FIBRINOGEN_C_1"/>
    <property type="match status" value="1"/>
</dbReference>
<dbReference type="KEGG" id="lak:112042681"/>
<evidence type="ECO:0000256" key="1">
    <source>
        <dbReference type="ARBA" id="ARBA00023157"/>
    </source>
</evidence>
<dbReference type="OrthoDB" id="6273946at2759"/>
<evidence type="ECO:0000259" key="2">
    <source>
        <dbReference type="PROSITE" id="PS51406"/>
    </source>
</evidence>
<dbReference type="InterPro" id="IPR050373">
    <property type="entry name" value="Fibrinogen_C-term_domain"/>
</dbReference>
<name>A0A1S3J677_LINAN</name>
<evidence type="ECO:0000313" key="5">
    <source>
        <dbReference type="RefSeq" id="XP_023933353.1"/>
    </source>
</evidence>
<dbReference type="GeneID" id="106170552"/>
<organism evidence="3 4">
    <name type="scientific">Lingula anatina</name>
    <name type="common">Brachiopod</name>
    <name type="synonym">Lingula unguis</name>
    <dbReference type="NCBI Taxonomy" id="7574"/>
    <lineage>
        <taxon>Eukaryota</taxon>
        <taxon>Metazoa</taxon>
        <taxon>Spiralia</taxon>
        <taxon>Lophotrochozoa</taxon>
        <taxon>Brachiopoda</taxon>
        <taxon>Linguliformea</taxon>
        <taxon>Lingulata</taxon>
        <taxon>Lingulida</taxon>
        <taxon>Linguloidea</taxon>
        <taxon>Lingulidae</taxon>
        <taxon>Lingula</taxon>
    </lineage>
</organism>
<proteinExistence type="predicted"/>